<evidence type="ECO:0000256" key="2">
    <source>
        <dbReference type="ARBA" id="ARBA00022695"/>
    </source>
</evidence>
<comment type="caution">
    <text evidence="4">The sequence shown here is derived from an EMBL/GenBank/DDBJ whole genome shotgun (WGS) entry which is preliminary data.</text>
</comment>
<keyword evidence="2" id="KW-0548">Nucleotidyltransferase</keyword>
<evidence type="ECO:0000313" key="5">
    <source>
        <dbReference type="Proteomes" id="UP000178127"/>
    </source>
</evidence>
<evidence type="ECO:0000259" key="3">
    <source>
        <dbReference type="Pfam" id="PF01467"/>
    </source>
</evidence>
<dbReference type="InterPro" id="IPR004821">
    <property type="entry name" value="Cyt_trans-like"/>
</dbReference>
<proteinExistence type="predicted"/>
<dbReference type="Proteomes" id="UP000178127">
    <property type="component" value="Unassembled WGS sequence"/>
</dbReference>
<dbReference type="STRING" id="1802620.A3D91_00815"/>
<keyword evidence="1" id="KW-0808">Transferase</keyword>
<dbReference type="NCBIfam" id="TIGR00125">
    <property type="entry name" value="cyt_tran_rel"/>
    <property type="match status" value="1"/>
</dbReference>
<dbReference type="EMBL" id="MEVD01000003">
    <property type="protein sequence ID" value="OGC54423.1"/>
    <property type="molecule type" value="Genomic_DNA"/>
</dbReference>
<accession>A0A1F4VCJ0</accession>
<dbReference type="AlphaFoldDB" id="A0A1F4VCJ0"/>
<dbReference type="PANTHER" id="PTHR43793:SF1">
    <property type="entry name" value="FAD SYNTHASE"/>
    <property type="match status" value="1"/>
</dbReference>
<dbReference type="SUPFAM" id="SSF52374">
    <property type="entry name" value="Nucleotidylyl transferase"/>
    <property type="match status" value="1"/>
</dbReference>
<dbReference type="InterPro" id="IPR050385">
    <property type="entry name" value="Archaeal_FAD_synthase"/>
</dbReference>
<evidence type="ECO:0000313" key="4">
    <source>
        <dbReference type="EMBL" id="OGC54423.1"/>
    </source>
</evidence>
<dbReference type="PANTHER" id="PTHR43793">
    <property type="entry name" value="FAD SYNTHASE"/>
    <property type="match status" value="1"/>
</dbReference>
<evidence type="ECO:0000256" key="1">
    <source>
        <dbReference type="ARBA" id="ARBA00022679"/>
    </source>
</evidence>
<reference evidence="4 5" key="1">
    <citation type="journal article" date="2016" name="Nat. Commun.">
        <title>Thousands of microbial genomes shed light on interconnected biogeochemical processes in an aquifer system.</title>
        <authorList>
            <person name="Anantharaman K."/>
            <person name="Brown C.T."/>
            <person name="Hug L.A."/>
            <person name="Sharon I."/>
            <person name="Castelle C.J."/>
            <person name="Probst A.J."/>
            <person name="Thomas B.C."/>
            <person name="Singh A."/>
            <person name="Wilkins M.J."/>
            <person name="Karaoz U."/>
            <person name="Brodie E.L."/>
            <person name="Williams K.H."/>
            <person name="Hubbard S.S."/>
            <person name="Banfield J.F."/>
        </authorList>
    </citation>
    <scope>NUCLEOTIDE SEQUENCE [LARGE SCALE GENOMIC DNA]</scope>
</reference>
<feature type="domain" description="Cytidyltransferase-like" evidence="3">
    <location>
        <begin position="32"/>
        <end position="103"/>
    </location>
</feature>
<name>A0A1F4VCJ0_UNCKA</name>
<gene>
    <name evidence="4" type="ORF">A3D91_00815</name>
</gene>
<dbReference type="Pfam" id="PF01467">
    <property type="entry name" value="CTP_transf_like"/>
    <property type="match status" value="1"/>
</dbReference>
<dbReference type="InterPro" id="IPR014729">
    <property type="entry name" value="Rossmann-like_a/b/a_fold"/>
</dbReference>
<sequence>MLYIPKRGILLKSGYNCRPRSSVTHFEQFSHGTFDLFHAGHSYFLNQSKKEGDILIVGIDSDEKTGKIKGITRPIIPEKQRIEILLNHKAVDFVFLIDKINYNEEKFYLEMYDRFFPNIMTYGRNFE</sequence>
<organism evidence="4 5">
    <name type="scientific">candidate division WWE3 bacterium RIFCSPHIGHO2_02_FULL_38_14</name>
    <dbReference type="NCBI Taxonomy" id="1802620"/>
    <lineage>
        <taxon>Bacteria</taxon>
        <taxon>Katanobacteria</taxon>
    </lineage>
</organism>
<dbReference type="Gene3D" id="3.40.50.620">
    <property type="entry name" value="HUPs"/>
    <property type="match status" value="1"/>
</dbReference>
<dbReference type="GO" id="GO:0016779">
    <property type="term" value="F:nucleotidyltransferase activity"/>
    <property type="evidence" value="ECO:0007669"/>
    <property type="project" value="UniProtKB-KW"/>
</dbReference>
<protein>
    <recommendedName>
        <fullName evidence="3">Cytidyltransferase-like domain-containing protein</fullName>
    </recommendedName>
</protein>